<reference evidence="2 3" key="1">
    <citation type="submission" date="2016-02" db="EMBL/GenBank/DDBJ databases">
        <authorList>
            <person name="Wen L."/>
            <person name="He K."/>
            <person name="Yang H."/>
        </authorList>
    </citation>
    <scope>NUCLEOTIDE SEQUENCE [LARGE SCALE GENOMIC DNA]</scope>
    <source>
        <strain evidence="2 3">CV41</strain>
    </source>
</reference>
<organism evidence="2 3">
    <name type="scientific">Cephaloticoccus capnophilus</name>
    <dbReference type="NCBI Taxonomy" id="1548208"/>
    <lineage>
        <taxon>Bacteria</taxon>
        <taxon>Pseudomonadati</taxon>
        <taxon>Verrucomicrobiota</taxon>
        <taxon>Opitutia</taxon>
        <taxon>Opitutales</taxon>
        <taxon>Opitutaceae</taxon>
        <taxon>Cephaloticoccus</taxon>
    </lineage>
</organism>
<sequence length="245" mass="26870">MDLLVIFPTPPKRVITLLSLLLLALSQRDRGNAFKFGISLSRDSAMTKSQIKWKRSLTAAPRVVRKRVLASSSSARGGAVSGKEFAWALLFPTLLGVMPKTATAVGPQILAQAARKAREQGRGVRSHRSTRDAPVEERVAVLEARWEETVPTLATSRDISDLRGEMGELRGELRGEMRSLENRLLKWGVGAVLALLAVLAATFSATNARIDSLAARQDARMDALDAKLDARFDALMTELRAIRER</sequence>
<dbReference type="AlphaFoldDB" id="A0A139SMN4"/>
<name>A0A139SMN4_9BACT</name>
<keyword evidence="1" id="KW-1133">Transmembrane helix</keyword>
<evidence type="ECO:0000313" key="2">
    <source>
        <dbReference type="EMBL" id="KXU35847.1"/>
    </source>
</evidence>
<dbReference type="STRING" id="1548208.AXK12_00085"/>
<protein>
    <submittedName>
        <fullName evidence="2">Uncharacterized protein</fullName>
    </submittedName>
</protein>
<dbReference type="EMBL" id="LSZP01000034">
    <property type="protein sequence ID" value="KXU35847.1"/>
    <property type="molecule type" value="Genomic_DNA"/>
</dbReference>
<proteinExistence type="predicted"/>
<dbReference type="Proteomes" id="UP000071392">
    <property type="component" value="Unassembled WGS sequence"/>
</dbReference>
<evidence type="ECO:0000256" key="1">
    <source>
        <dbReference type="SAM" id="Phobius"/>
    </source>
</evidence>
<keyword evidence="1" id="KW-0812">Transmembrane</keyword>
<gene>
    <name evidence="2" type="ORF">AXK12_00085</name>
</gene>
<keyword evidence="3" id="KW-1185">Reference proteome</keyword>
<feature type="transmembrane region" description="Helical" evidence="1">
    <location>
        <begin position="184"/>
        <end position="206"/>
    </location>
</feature>
<keyword evidence="1" id="KW-0472">Membrane</keyword>
<evidence type="ECO:0000313" key="3">
    <source>
        <dbReference type="Proteomes" id="UP000071392"/>
    </source>
</evidence>
<comment type="caution">
    <text evidence="2">The sequence shown here is derived from an EMBL/GenBank/DDBJ whole genome shotgun (WGS) entry which is preliminary data.</text>
</comment>
<accession>A0A139SMN4</accession>